<reference evidence="1" key="1">
    <citation type="submission" date="2021-04" db="EMBL/GenBank/DDBJ databases">
        <authorList>
            <consortium name="Wellcome Sanger Institute Data Sharing"/>
        </authorList>
    </citation>
    <scope>NUCLEOTIDE SEQUENCE [LARGE SCALE GENOMIC DNA]</scope>
</reference>
<organism evidence="1 2">
    <name type="scientific">Sparus aurata</name>
    <name type="common">Gilthead sea bream</name>
    <dbReference type="NCBI Taxonomy" id="8175"/>
    <lineage>
        <taxon>Eukaryota</taxon>
        <taxon>Metazoa</taxon>
        <taxon>Chordata</taxon>
        <taxon>Craniata</taxon>
        <taxon>Vertebrata</taxon>
        <taxon>Euteleostomi</taxon>
        <taxon>Actinopterygii</taxon>
        <taxon>Neopterygii</taxon>
        <taxon>Teleostei</taxon>
        <taxon>Neoteleostei</taxon>
        <taxon>Acanthomorphata</taxon>
        <taxon>Eupercaria</taxon>
        <taxon>Spariformes</taxon>
        <taxon>Sparidae</taxon>
        <taxon>Sparus</taxon>
    </lineage>
</organism>
<evidence type="ECO:0000313" key="1">
    <source>
        <dbReference type="Ensembl" id="ENSSAUP00010016953.1"/>
    </source>
</evidence>
<evidence type="ECO:0000313" key="2">
    <source>
        <dbReference type="Proteomes" id="UP000472265"/>
    </source>
</evidence>
<dbReference type="Ensembl" id="ENSSAUT00010017934.1">
    <property type="protein sequence ID" value="ENSSAUP00010016953.1"/>
    <property type="gene ID" value="ENSSAUG00010007793.1"/>
</dbReference>
<accession>A0A671USM3</accession>
<proteinExistence type="predicted"/>
<reference evidence="1" key="3">
    <citation type="submission" date="2025-09" db="UniProtKB">
        <authorList>
            <consortium name="Ensembl"/>
        </authorList>
    </citation>
    <scope>IDENTIFICATION</scope>
</reference>
<reference evidence="1" key="2">
    <citation type="submission" date="2025-08" db="UniProtKB">
        <authorList>
            <consortium name="Ensembl"/>
        </authorList>
    </citation>
    <scope>IDENTIFICATION</scope>
</reference>
<dbReference type="Proteomes" id="UP000472265">
    <property type="component" value="Chromosome 2"/>
</dbReference>
<protein>
    <submittedName>
        <fullName evidence="1">Uncharacterized protein</fullName>
    </submittedName>
</protein>
<dbReference type="InParanoid" id="A0A671USM3"/>
<sequence>LYRCTFTLSLTYTQQMPCYVLLSTALNHMPRVRFLCKVQVLKIYDFQQITCTTLFTACFPSITSLRYLFFHFVEGTHEYDNSNKDCRRVRIELTTFRL</sequence>
<name>A0A671USM3_SPAAU</name>
<keyword evidence="2" id="KW-1185">Reference proteome</keyword>
<dbReference type="AlphaFoldDB" id="A0A671USM3"/>